<feature type="region of interest" description="Disordered" evidence="11">
    <location>
        <begin position="1898"/>
        <end position="1929"/>
    </location>
</feature>
<evidence type="ECO:0000313" key="14">
    <source>
        <dbReference type="EMBL" id="PFX27919.1"/>
    </source>
</evidence>
<feature type="compositionally biased region" description="Acidic residues" evidence="11">
    <location>
        <begin position="1"/>
        <end position="10"/>
    </location>
</feature>
<dbReference type="STRING" id="50429.A0A2B4SFN8"/>
<feature type="repeat" description="ANK" evidence="10">
    <location>
        <begin position="1250"/>
        <end position="1275"/>
    </location>
</feature>
<evidence type="ECO:0000256" key="11">
    <source>
        <dbReference type="SAM" id="MobiDB-lite"/>
    </source>
</evidence>
<dbReference type="InterPro" id="IPR002110">
    <property type="entry name" value="Ankyrin_rpt"/>
</dbReference>
<feature type="repeat" description="ANK" evidence="10">
    <location>
        <begin position="1317"/>
        <end position="1349"/>
    </location>
</feature>
<dbReference type="Gene3D" id="1.25.40.20">
    <property type="entry name" value="Ankyrin repeat-containing domain"/>
    <property type="match status" value="8"/>
</dbReference>
<keyword evidence="8 12" id="KW-0472">Membrane</keyword>
<feature type="region of interest" description="Disordered" evidence="11">
    <location>
        <begin position="1"/>
        <end position="40"/>
    </location>
</feature>
<dbReference type="InterPro" id="IPR005821">
    <property type="entry name" value="Ion_trans_dom"/>
</dbReference>
<feature type="compositionally biased region" description="Basic and acidic residues" evidence="11">
    <location>
        <begin position="23"/>
        <end position="38"/>
    </location>
</feature>
<feature type="repeat" description="ANK" evidence="10">
    <location>
        <begin position="882"/>
        <end position="914"/>
    </location>
</feature>
<dbReference type="Pfam" id="PF00023">
    <property type="entry name" value="Ank"/>
    <property type="match status" value="1"/>
</dbReference>
<keyword evidence="5 12" id="KW-1133">Transmembrane helix</keyword>
<dbReference type="GO" id="GO:0016020">
    <property type="term" value="C:membrane"/>
    <property type="evidence" value="ECO:0007669"/>
    <property type="project" value="UniProtKB-SubCell"/>
</dbReference>
<feature type="region of interest" description="Disordered" evidence="11">
    <location>
        <begin position="946"/>
        <end position="967"/>
    </location>
</feature>
<feature type="repeat" description="ANK" evidence="10">
    <location>
        <begin position="1135"/>
        <end position="1155"/>
    </location>
</feature>
<evidence type="ECO:0000256" key="2">
    <source>
        <dbReference type="ARBA" id="ARBA00022448"/>
    </source>
</evidence>
<feature type="transmembrane region" description="Helical" evidence="12">
    <location>
        <begin position="1720"/>
        <end position="1738"/>
    </location>
</feature>
<evidence type="ECO:0000256" key="1">
    <source>
        <dbReference type="ARBA" id="ARBA00004141"/>
    </source>
</evidence>
<sequence length="1955" mass="217114">MLSDQDETDESHEKLTETQQGRASEERHEAFTEAKEEDQPPSITTLAVCRKLLGLSAYKASGPDDIPTRLLKEFALELAEPVTAIFNRSVSSGVFPERWKDSLLTPVPKVKPVTGDGDLRPIALTPVLSKVLKDFIVEWLIDDVKHHIDPQQFGYLKEVVSSHKVLGLTMSNTLKWNDNTNDIVSKASKRLHILRVLKRVGVPPADIVTMYSALVHSVLEYSSVVWASCLQQALAQANITSLEDRRAHLCLKRMSASALGAKMFQAIREGDVDALKELLEEQPAQLNDVKTVDMNFGKSNKESCLKEEGDFALHVATRLKNTEIVELLMEHGASANIQNDGGQTPLHIAVSNEDEAMVNFLISRSAKTDIADSELLTATDLASRLENTEISEKLRERVPTPITPNTPNTPRQRRALSNVYDSVLLAITTGNVEDLKEFLDDGYLDEDLLETKSENGETPLHIAIKLKSVEICKILVQGGAKTETKAAQGNTALHFAAEMGDINMARFLQGAKAKANVPNDDEGKTPLHVVAQKGDEEMVKYLHGLKVNPNTLDNDDMNPLHLAASAGHQNIVSFFLDKFKVDVSSRSRDGSTLLHQTCMAGQLDASNALIKKGVLVHMPNKSGSLCIHEAAKKGHLGLVRMLIERGVPVNFQNKRKYTPLHLAALSKKHQVVQLLIGHGAEVTAIGGLAKETPLHMAAKVKGGEKVVDVLIKSGADPDTAKDNGERALHLAARCGNLEVVNILLRENTEVARRSKSGDTPLHFACQNGHFQIVEALIKQLFKDKTYLLARLIVNIPNNLGVTALHSVAGIPQGTAGTEDLVNTVEILLNHGADLTFSTYQKGETPLHWCARSGNYQMIEKIFTFPKVPEYIRLSIINKTTASGASPLMIASQYGMLEVVQALLRFHARVDVFDEAGGTALHYAASRGHVEVARELLNSKAYVNGRTKPNVRYSSDKTRKDNKEDLPIGTTPLHMAAEMGHPEFVRVLITKYNAITDPLTVDKKSPLHLAAEYGRLEVCKVLLDLRADANVADSKDMIPVHYAALNDREEVVELFFNLRPDTMTQVNAEGLNALHIASSNGSIQVVRKLVKLDFAKCSSDKGVLCKPLLLAARGGHKDIVEFLLQNGASPTEEDTEGNSVLHLAAKFGQVKVIDMLWGKTPLNRTSVKNGMTAIHVAALYGQTEVVQEFLTRAPYSATLVSERPVLADGEDEDDDYGFTSLHLAAQNGDNTLVRAITNHPGVRVDSVTVKAGRTALHIASMEGHIEVASTLISKASVLLQLMDNDGRTSLHLASANGHRELLTILIGQGADIDAQDNMGNTALHIASEAGYNAVVKLLVEYGASPLIENKTEDLPICLAARERHIEVLDFLLSQRLNHERLISNKKFLLDLVICSRSSNYKSLMTFTLSAPAPVHISSFLSRHYRIETTKNKEHANELELASGFCETVAKDLISISCAEDSGAVLNSIDGKNVAFLDFLIECELKQCVSHPLVQQYVTQIWFGDLRWEDWKFMVLFLVAFFFPPIWVYLSLPFKNRHRQIPIIKFICRLISHLYLILLLCLTVVVPWNHDGSDLLPHWFEYLLFMWIIGMLLTEISSERERSGLGWVPTLVVFLVLFGELLRMIAIGYGGEKRIGIVFVRNQFLGTALMLSGLQLLQFLSIHRLFGPWGVIIGHLVVDVLRFLLILTIFFSSFALQLAAVFKPLELKAANDTDPSVISAKTSVSFLKIVELLFFGIFGLTNQKDFASDDIRAKDMSKVVFGLYNVLVIIVLINLLIAMMSDTYQRLQVESDVAWKFGRARLIRNMERETSNPTPINLFSKLVHVFKMLYRSRCRCRVQEIAVQQEDNNGLGDIVRRRRVSIMRGDESMDEDAYQEWSLIQSVVDWDNVVEKFLDSRGEKSVRRKHRRTRRDRRRTTQLTKSTDLSGAADEARVDKTHNRVVDDTAVRMNVLNSLKL</sequence>
<dbReference type="SUPFAM" id="SSF48403">
    <property type="entry name" value="Ankyrin repeat"/>
    <property type="match status" value="5"/>
</dbReference>
<feature type="repeat" description="ANK" evidence="10">
    <location>
        <begin position="341"/>
        <end position="373"/>
    </location>
</feature>
<reference evidence="15" key="1">
    <citation type="journal article" date="2017" name="bioRxiv">
        <title>Comparative analysis of the genomes of Stylophora pistillata and Acropora digitifera provides evidence for extensive differences between species of corals.</title>
        <authorList>
            <person name="Voolstra C.R."/>
            <person name="Li Y."/>
            <person name="Liew Y.J."/>
            <person name="Baumgarten S."/>
            <person name="Zoccola D."/>
            <person name="Flot J.-F."/>
            <person name="Tambutte S."/>
            <person name="Allemand D."/>
            <person name="Aranda M."/>
        </authorList>
    </citation>
    <scope>NUCLEOTIDE SEQUENCE [LARGE SCALE GENOMIC DNA]</scope>
</reference>
<feature type="transmembrane region" description="Helical" evidence="12">
    <location>
        <begin position="1759"/>
        <end position="1778"/>
    </location>
</feature>
<dbReference type="Pfam" id="PF12796">
    <property type="entry name" value="Ank_2"/>
    <property type="match status" value="8"/>
</dbReference>
<feature type="transmembrane region" description="Helical" evidence="12">
    <location>
        <begin position="1681"/>
        <end position="1700"/>
    </location>
</feature>
<feature type="transmembrane region" description="Helical" evidence="12">
    <location>
        <begin position="1544"/>
        <end position="1567"/>
    </location>
</feature>
<keyword evidence="3 12" id="KW-0812">Transmembrane</keyword>
<feature type="repeat" description="ANK" evidence="10">
    <location>
        <begin position="555"/>
        <end position="578"/>
    </location>
</feature>
<dbReference type="OrthoDB" id="5982696at2759"/>
<gene>
    <name evidence="14" type="primary">Ankrd28</name>
    <name evidence="14" type="ORF">AWC38_SpisGene7368</name>
</gene>
<keyword evidence="9" id="KW-0407">Ion channel</keyword>
<keyword evidence="6 10" id="KW-0040">ANK repeat</keyword>
<dbReference type="Proteomes" id="UP000225706">
    <property type="component" value="Unassembled WGS sequence"/>
</dbReference>
<feature type="repeat" description="ANK" evidence="10">
    <location>
        <begin position="1168"/>
        <end position="1189"/>
    </location>
</feature>
<feature type="domain" description="Ion transport" evidence="13">
    <location>
        <begin position="1612"/>
        <end position="1788"/>
    </location>
</feature>
<feature type="transmembrane region" description="Helical" evidence="12">
    <location>
        <begin position="1573"/>
        <end position="1591"/>
    </location>
</feature>
<keyword evidence="7" id="KW-0406">Ion transport</keyword>
<evidence type="ECO:0000256" key="9">
    <source>
        <dbReference type="ARBA" id="ARBA00023303"/>
    </source>
</evidence>
<evidence type="ECO:0000256" key="5">
    <source>
        <dbReference type="ARBA" id="ARBA00022989"/>
    </source>
</evidence>
<evidence type="ECO:0000313" key="15">
    <source>
        <dbReference type="Proteomes" id="UP000225706"/>
    </source>
</evidence>
<feature type="transmembrane region" description="Helical" evidence="12">
    <location>
        <begin position="1603"/>
        <end position="1629"/>
    </location>
</feature>
<dbReference type="SMART" id="SM00248">
    <property type="entry name" value="ANK"/>
    <property type="match status" value="28"/>
</dbReference>
<dbReference type="PANTHER" id="PTHR24198">
    <property type="entry name" value="ANKYRIN REPEAT AND PROTEIN KINASE DOMAIN-CONTAINING PROTEIN"/>
    <property type="match status" value="1"/>
</dbReference>
<keyword evidence="15" id="KW-1185">Reference proteome</keyword>
<feature type="compositionally biased region" description="Basic residues" evidence="11">
    <location>
        <begin position="1900"/>
        <end position="1914"/>
    </location>
</feature>
<comment type="subcellular location">
    <subcellularLocation>
        <location evidence="1">Membrane</location>
        <topology evidence="1">Multi-pass membrane protein</topology>
    </subcellularLocation>
</comment>
<feature type="repeat" description="ANK" evidence="10">
    <location>
        <begin position="967"/>
        <end position="988"/>
    </location>
</feature>
<feature type="transmembrane region" description="Helical" evidence="12">
    <location>
        <begin position="1641"/>
        <end position="1660"/>
    </location>
</feature>
<evidence type="ECO:0000256" key="4">
    <source>
        <dbReference type="ARBA" id="ARBA00022737"/>
    </source>
</evidence>
<feature type="repeat" description="ANK" evidence="10">
    <location>
        <begin position="522"/>
        <end position="554"/>
    </location>
</feature>
<feature type="repeat" description="ANK" evidence="10">
    <location>
        <begin position="1001"/>
        <end position="1033"/>
    </location>
</feature>
<dbReference type="GO" id="GO:0005262">
    <property type="term" value="F:calcium channel activity"/>
    <property type="evidence" value="ECO:0007669"/>
    <property type="project" value="InterPro"/>
</dbReference>
<keyword evidence="2" id="KW-0813">Transport</keyword>
<evidence type="ECO:0000256" key="3">
    <source>
        <dbReference type="ARBA" id="ARBA00022692"/>
    </source>
</evidence>
<name>A0A2B4SFN8_STYPI</name>
<feature type="repeat" description="ANK" evidence="10">
    <location>
        <begin position="1068"/>
        <end position="1090"/>
    </location>
</feature>
<feature type="repeat" description="ANK" evidence="10">
    <location>
        <begin position="1106"/>
        <end position="1134"/>
    </location>
</feature>
<evidence type="ECO:0000256" key="10">
    <source>
        <dbReference type="PROSITE-ProRule" id="PRU00023"/>
    </source>
</evidence>
<keyword evidence="4" id="KW-0677">Repeat</keyword>
<feature type="repeat" description="ANK" evidence="10">
    <location>
        <begin position="756"/>
        <end position="778"/>
    </location>
</feature>
<feature type="repeat" description="ANK" evidence="10">
    <location>
        <begin position="915"/>
        <end position="947"/>
    </location>
</feature>
<evidence type="ECO:0000256" key="7">
    <source>
        <dbReference type="ARBA" id="ARBA00023065"/>
    </source>
</evidence>
<dbReference type="Pfam" id="PF00520">
    <property type="entry name" value="Ion_trans"/>
    <property type="match status" value="1"/>
</dbReference>
<evidence type="ECO:0000256" key="6">
    <source>
        <dbReference type="ARBA" id="ARBA00023043"/>
    </source>
</evidence>
<protein>
    <submittedName>
        <fullName evidence="14">Serine/threonine-protein phosphatase 6 regulatory ankyrin repeat subunit A</fullName>
    </submittedName>
</protein>
<feature type="repeat" description="ANK" evidence="10">
    <location>
        <begin position="689"/>
        <end position="722"/>
    </location>
</feature>
<evidence type="ECO:0000259" key="13">
    <source>
        <dbReference type="Pfam" id="PF00520"/>
    </source>
</evidence>
<accession>A0A2B4SFN8</accession>
<proteinExistence type="predicted"/>
<comment type="caution">
    <text evidence="14">The sequence shown here is derived from an EMBL/GenBank/DDBJ whole genome shotgun (WGS) entry which is preliminary data.</text>
</comment>
<dbReference type="InterPro" id="IPR036770">
    <property type="entry name" value="Ankyrin_rpt-contain_sf"/>
</dbReference>
<feature type="repeat" description="ANK" evidence="10">
    <location>
        <begin position="455"/>
        <end position="487"/>
    </location>
</feature>
<feature type="transmembrane region" description="Helical" evidence="12">
    <location>
        <begin position="1511"/>
        <end position="1532"/>
    </location>
</feature>
<dbReference type="PANTHER" id="PTHR24198:SF165">
    <property type="entry name" value="ANKYRIN REPEAT-CONTAINING PROTEIN-RELATED"/>
    <property type="match status" value="1"/>
</dbReference>
<dbReference type="EMBL" id="LSMT01000093">
    <property type="protein sequence ID" value="PFX27919.1"/>
    <property type="molecule type" value="Genomic_DNA"/>
</dbReference>
<feature type="compositionally biased region" description="Basic and acidic residues" evidence="11">
    <location>
        <begin position="953"/>
        <end position="965"/>
    </location>
</feature>
<dbReference type="InterPro" id="IPR002153">
    <property type="entry name" value="TRPC_channel"/>
</dbReference>
<dbReference type="PRINTS" id="PR01415">
    <property type="entry name" value="ANKYRIN"/>
</dbReference>
<dbReference type="Pfam" id="PF13637">
    <property type="entry name" value="Ank_4"/>
    <property type="match status" value="1"/>
</dbReference>
<feature type="repeat" description="ANK" evidence="10">
    <location>
        <begin position="622"/>
        <end position="654"/>
    </location>
</feature>
<feature type="repeat" description="ANK" evidence="10">
    <location>
        <begin position="488"/>
        <end position="520"/>
    </location>
</feature>
<evidence type="ECO:0000256" key="12">
    <source>
        <dbReference type="SAM" id="Phobius"/>
    </source>
</evidence>
<feature type="repeat" description="ANK" evidence="10">
    <location>
        <begin position="308"/>
        <end position="340"/>
    </location>
</feature>
<feature type="repeat" description="ANK" evidence="10">
    <location>
        <begin position="655"/>
        <end position="687"/>
    </location>
</feature>
<feature type="repeat" description="ANK" evidence="10">
    <location>
        <begin position="589"/>
        <end position="621"/>
    </location>
</feature>
<organism evidence="14 15">
    <name type="scientific">Stylophora pistillata</name>
    <name type="common">Smooth cauliflower coral</name>
    <dbReference type="NCBI Taxonomy" id="50429"/>
    <lineage>
        <taxon>Eukaryota</taxon>
        <taxon>Metazoa</taxon>
        <taxon>Cnidaria</taxon>
        <taxon>Anthozoa</taxon>
        <taxon>Hexacorallia</taxon>
        <taxon>Scleractinia</taxon>
        <taxon>Astrocoeniina</taxon>
        <taxon>Pocilloporidae</taxon>
        <taxon>Stylophora</taxon>
    </lineage>
</organism>
<dbReference type="PROSITE" id="PS50088">
    <property type="entry name" value="ANK_REPEAT"/>
    <property type="match status" value="23"/>
</dbReference>
<evidence type="ECO:0000256" key="8">
    <source>
        <dbReference type="ARBA" id="ARBA00023136"/>
    </source>
</evidence>
<feature type="repeat" description="ANK" evidence="10">
    <location>
        <begin position="1284"/>
        <end position="1316"/>
    </location>
</feature>
<feature type="repeat" description="ANK" evidence="10">
    <location>
        <begin position="723"/>
        <end position="755"/>
    </location>
</feature>
<dbReference type="PRINTS" id="PR01097">
    <property type="entry name" value="TRNSRECEPTRP"/>
</dbReference>
<dbReference type="PROSITE" id="PS50297">
    <property type="entry name" value="ANK_REP_REGION"/>
    <property type="match status" value="22"/>
</dbReference>